<proteinExistence type="predicted"/>
<dbReference type="Proteomes" id="UP000887565">
    <property type="component" value="Unplaced"/>
</dbReference>
<sequence length="67" mass="8102">MEEIRILELLEKTDPIENTIVPINSSLTRTNPFEIYTDQEFLLRYSFRKETVRIYYVTVSVKKQFEL</sequence>
<dbReference type="WBParaSite" id="nRc.2.0.1.t32852-RA">
    <property type="protein sequence ID" value="nRc.2.0.1.t32852-RA"/>
    <property type="gene ID" value="nRc.2.0.1.g32852"/>
</dbReference>
<reference evidence="2" key="1">
    <citation type="submission" date="2022-11" db="UniProtKB">
        <authorList>
            <consortium name="WormBaseParasite"/>
        </authorList>
    </citation>
    <scope>IDENTIFICATION</scope>
</reference>
<protein>
    <submittedName>
        <fullName evidence="2">Uncharacterized protein</fullName>
    </submittedName>
</protein>
<evidence type="ECO:0000313" key="1">
    <source>
        <dbReference type="Proteomes" id="UP000887565"/>
    </source>
</evidence>
<keyword evidence="1" id="KW-1185">Reference proteome</keyword>
<name>A0A915K3R2_ROMCU</name>
<evidence type="ECO:0000313" key="2">
    <source>
        <dbReference type="WBParaSite" id="nRc.2.0.1.t32852-RA"/>
    </source>
</evidence>
<organism evidence="1 2">
    <name type="scientific">Romanomermis culicivorax</name>
    <name type="common">Nematode worm</name>
    <dbReference type="NCBI Taxonomy" id="13658"/>
    <lineage>
        <taxon>Eukaryota</taxon>
        <taxon>Metazoa</taxon>
        <taxon>Ecdysozoa</taxon>
        <taxon>Nematoda</taxon>
        <taxon>Enoplea</taxon>
        <taxon>Dorylaimia</taxon>
        <taxon>Mermithida</taxon>
        <taxon>Mermithoidea</taxon>
        <taxon>Mermithidae</taxon>
        <taxon>Romanomermis</taxon>
    </lineage>
</organism>
<accession>A0A915K3R2</accession>
<dbReference type="AlphaFoldDB" id="A0A915K3R2"/>